<evidence type="ECO:0000313" key="2">
    <source>
        <dbReference type="EMBL" id="ADQ13535.1"/>
    </source>
</evidence>
<feature type="coiled-coil region" evidence="1">
    <location>
        <begin position="77"/>
        <end position="104"/>
    </location>
</feature>
<sequence>MEEKITDILIILDREDSPSQRKIADQTGFSLGLVNALIKKCAKKGLVKIKKLNSRNMKYILTPKGIKEKTKKTIDYVKKSYQAINQLQASIEELANKHSKEGKNIYILEERKDEIRNIVQNILVELEVDYTVVDGVENIEETIFDIKENVLYHWNPGLETNFKEAEVVNIFRY</sequence>
<dbReference type="InterPro" id="IPR036388">
    <property type="entry name" value="WH-like_DNA-bd_sf"/>
</dbReference>
<dbReference type="Proteomes" id="UP000007434">
    <property type="component" value="Chromosome"/>
</dbReference>
<organism evidence="2 3">
    <name type="scientific">Halanaerobium hydrogeniformans</name>
    <name type="common">Halanaerobium sp. (strain sapolanicus)</name>
    <dbReference type="NCBI Taxonomy" id="656519"/>
    <lineage>
        <taxon>Bacteria</taxon>
        <taxon>Bacillati</taxon>
        <taxon>Bacillota</taxon>
        <taxon>Clostridia</taxon>
        <taxon>Halanaerobiales</taxon>
        <taxon>Halanaerobiaceae</taxon>
        <taxon>Halanaerobium</taxon>
    </lineage>
</organism>
<reference evidence="2 3" key="1">
    <citation type="submission" date="2010-11" db="EMBL/GenBank/DDBJ databases">
        <title>Complete sequence of Halanaerobium sp. sapolanicus.</title>
        <authorList>
            <consortium name="US DOE Joint Genome Institute"/>
            <person name="Lucas S."/>
            <person name="Copeland A."/>
            <person name="Lapidus A."/>
            <person name="Cheng J.-F."/>
            <person name="Bruce D."/>
            <person name="Goodwin L."/>
            <person name="Pitluck S."/>
            <person name="Davenport K."/>
            <person name="Detter J.C."/>
            <person name="Han C."/>
            <person name="Tapia R."/>
            <person name="Land M."/>
            <person name="Hauser L."/>
            <person name="Jeffries C."/>
            <person name="Kyrpides N."/>
            <person name="Ivanova N."/>
            <person name="Mikhailova N."/>
            <person name="Begemann M.B."/>
            <person name="Mormile M.R."/>
            <person name="Wall J.D."/>
            <person name="Elias D.A."/>
            <person name="Woyke T."/>
        </authorList>
    </citation>
    <scope>NUCLEOTIDE SEQUENCE [LARGE SCALE GENOMIC DNA]</scope>
    <source>
        <strain evidence="3">sapolanicus</strain>
    </source>
</reference>
<dbReference type="Pfam" id="PF13412">
    <property type="entry name" value="HTH_24"/>
    <property type="match status" value="1"/>
</dbReference>
<dbReference type="OrthoDB" id="2082425at2"/>
<dbReference type="SUPFAM" id="SSF46785">
    <property type="entry name" value="Winged helix' DNA-binding domain"/>
    <property type="match status" value="1"/>
</dbReference>
<reference evidence="2 3" key="2">
    <citation type="journal article" date="2011" name="J. Bacteriol.">
        <title>Complete Genome Sequence of the Haloalkaliphilic, Hydrogen Producing Halanaerobium hydrogenoformans.</title>
        <authorList>
            <person name="Brown S.D."/>
            <person name="Begemann M.B."/>
            <person name="Mormile M.R."/>
            <person name="Wall J.D."/>
            <person name="Han C.S."/>
            <person name="Goodwin L.A."/>
            <person name="Pitluck S."/>
            <person name="Land M.L."/>
            <person name="Hauser L.J."/>
            <person name="Elias D.A."/>
        </authorList>
    </citation>
    <scope>NUCLEOTIDE SEQUENCE [LARGE SCALE GENOMIC DNA]</scope>
    <source>
        <strain evidence="3">sapolanicus</strain>
    </source>
</reference>
<dbReference type="eggNOG" id="COG1846">
    <property type="taxonomic scope" value="Bacteria"/>
</dbReference>
<evidence type="ECO:0000313" key="3">
    <source>
        <dbReference type="Proteomes" id="UP000007434"/>
    </source>
</evidence>
<keyword evidence="1" id="KW-0175">Coiled coil</keyword>
<gene>
    <name evidence="2" type="ordered locus">Halsa_0035</name>
</gene>
<name>E4RNK0_HALHG</name>
<dbReference type="HOGENOM" id="CLU_126015_0_0_9"/>
<dbReference type="AlphaFoldDB" id="E4RNK0"/>
<evidence type="ECO:0000256" key="1">
    <source>
        <dbReference type="SAM" id="Coils"/>
    </source>
</evidence>
<protein>
    <submittedName>
        <fullName evidence="2">Regulatory protein MarR</fullName>
    </submittedName>
</protein>
<dbReference type="InterPro" id="IPR036390">
    <property type="entry name" value="WH_DNA-bd_sf"/>
</dbReference>
<proteinExistence type="predicted"/>
<keyword evidence="3" id="KW-1185">Reference proteome</keyword>
<dbReference type="Gene3D" id="1.10.10.10">
    <property type="entry name" value="Winged helix-like DNA-binding domain superfamily/Winged helix DNA-binding domain"/>
    <property type="match status" value="1"/>
</dbReference>
<dbReference type="STRING" id="656519.Halsa_0035"/>
<dbReference type="RefSeq" id="WP_013404641.1">
    <property type="nucleotide sequence ID" value="NC_014654.1"/>
</dbReference>
<accession>E4RNK0</accession>
<dbReference type="EMBL" id="CP002304">
    <property type="protein sequence ID" value="ADQ13535.1"/>
    <property type="molecule type" value="Genomic_DNA"/>
</dbReference>
<dbReference type="KEGG" id="has:Halsa_0035"/>